<accession>A0A094KTC8</accession>
<protein>
    <recommendedName>
        <fullName evidence="3">Nidogen G2 beta-barrel domain-containing protein</fullName>
    </recommendedName>
</protein>
<dbReference type="EMBL" id="KL353614">
    <property type="protein sequence ID" value="KFZ60577.1"/>
    <property type="molecule type" value="Genomic_DNA"/>
</dbReference>
<dbReference type="AlphaFoldDB" id="A0A094KTC8"/>
<feature type="non-terminal residue" evidence="1">
    <location>
        <position position="55"/>
    </location>
</feature>
<organism evidence="1 2">
    <name type="scientific">Antrostomus carolinensis</name>
    <name type="common">Chuck-will's-widow</name>
    <name type="synonym">Caprimulgus carolinensis</name>
    <dbReference type="NCBI Taxonomy" id="279965"/>
    <lineage>
        <taxon>Eukaryota</taxon>
        <taxon>Metazoa</taxon>
        <taxon>Chordata</taxon>
        <taxon>Craniata</taxon>
        <taxon>Vertebrata</taxon>
        <taxon>Euteleostomi</taxon>
        <taxon>Archelosauria</taxon>
        <taxon>Archosauria</taxon>
        <taxon>Dinosauria</taxon>
        <taxon>Saurischia</taxon>
        <taxon>Theropoda</taxon>
        <taxon>Coelurosauria</taxon>
        <taxon>Aves</taxon>
        <taxon>Neognathae</taxon>
        <taxon>Neoaves</taxon>
        <taxon>Strisores</taxon>
        <taxon>Caprimulgiformes</taxon>
        <taxon>Caprimulgidae</taxon>
        <taxon>Antrostomus</taxon>
    </lineage>
</organism>
<feature type="non-terminal residue" evidence="1">
    <location>
        <position position="1"/>
    </location>
</feature>
<sequence>NGSKLHQGRFRLDIREHFFTERVVKLWHRFPRETVDASGLSVFKRHLDNGLNNVL</sequence>
<reference evidence="1 2" key="1">
    <citation type="submission" date="2014-04" db="EMBL/GenBank/DDBJ databases">
        <title>Genome evolution of avian class.</title>
        <authorList>
            <person name="Zhang G."/>
            <person name="Li C."/>
        </authorList>
    </citation>
    <scope>NUCLEOTIDE SEQUENCE [LARGE SCALE GENOMIC DNA]</scope>
    <source>
        <strain evidence="1">BGI_N321</strain>
    </source>
</reference>
<evidence type="ECO:0000313" key="1">
    <source>
        <dbReference type="EMBL" id="KFZ60577.1"/>
    </source>
</evidence>
<evidence type="ECO:0000313" key="2">
    <source>
        <dbReference type="Proteomes" id="UP000053620"/>
    </source>
</evidence>
<proteinExistence type="predicted"/>
<evidence type="ECO:0008006" key="3">
    <source>
        <dbReference type="Google" id="ProtNLM"/>
    </source>
</evidence>
<dbReference type="Proteomes" id="UP000053620">
    <property type="component" value="Unassembled WGS sequence"/>
</dbReference>
<gene>
    <name evidence="1" type="ORF">N321_01609</name>
</gene>
<keyword evidence="2" id="KW-1185">Reference proteome</keyword>
<name>A0A094KTC8_ANTCR</name>